<name>A0A1F7HJD0_9BACT</name>
<dbReference type="AlphaFoldDB" id="A0A1F7HJD0"/>
<reference evidence="1 2" key="1">
    <citation type="journal article" date="2016" name="Nat. Commun.">
        <title>Thousands of microbial genomes shed light on interconnected biogeochemical processes in an aquifer system.</title>
        <authorList>
            <person name="Anantharaman K."/>
            <person name="Brown C.T."/>
            <person name="Hug L.A."/>
            <person name="Sharon I."/>
            <person name="Castelle C.J."/>
            <person name="Probst A.J."/>
            <person name="Thomas B.C."/>
            <person name="Singh A."/>
            <person name="Wilkins M.J."/>
            <person name="Karaoz U."/>
            <person name="Brodie E.L."/>
            <person name="Williams K.H."/>
            <person name="Hubbard S.S."/>
            <person name="Banfield J.F."/>
        </authorList>
    </citation>
    <scope>NUCLEOTIDE SEQUENCE [LARGE SCALE GENOMIC DNA]</scope>
</reference>
<comment type="caution">
    <text evidence="1">The sequence shown here is derived from an EMBL/GenBank/DDBJ whole genome shotgun (WGS) entry which is preliminary data.</text>
</comment>
<organism evidence="1 2">
    <name type="scientific">Candidatus Roizmanbacteria bacterium RIFCSPHIGHO2_02_FULL_43_11</name>
    <dbReference type="NCBI Taxonomy" id="1802043"/>
    <lineage>
        <taxon>Bacteria</taxon>
        <taxon>Candidatus Roizmaniibacteriota</taxon>
    </lineage>
</organism>
<sequence length="230" mass="25165">MAIATREGGSAQIQLTLAGKAMIEVDGRMVVLPSDIAQALGYINPFEQEQDPVTSTKSNAEARLAELAARREARNQGYGLWVRYVIEVGDHLQEVPLGPYPSEVGGGGINEQVSASVMFDTPVTFPGEQSGNGESRHVSRLGEIMTKLFSRGGILLRDPHEVAAMVEEHGGLAGGLTAVCLDPALHRRTRQLFMERQVPLEIAENLARAAQNIYLKWLRDNYLTRETDRG</sequence>
<dbReference type="Proteomes" id="UP000178098">
    <property type="component" value="Unassembled WGS sequence"/>
</dbReference>
<evidence type="ECO:0000313" key="1">
    <source>
        <dbReference type="EMBL" id="OGK31347.1"/>
    </source>
</evidence>
<accession>A0A1F7HJD0</accession>
<protein>
    <submittedName>
        <fullName evidence="1">Uncharacterized protein</fullName>
    </submittedName>
</protein>
<evidence type="ECO:0000313" key="2">
    <source>
        <dbReference type="Proteomes" id="UP000178098"/>
    </source>
</evidence>
<gene>
    <name evidence="1" type="ORF">A3D08_02235</name>
</gene>
<proteinExistence type="predicted"/>
<dbReference type="EMBL" id="MFZT01000019">
    <property type="protein sequence ID" value="OGK31347.1"/>
    <property type="molecule type" value="Genomic_DNA"/>
</dbReference>